<proteinExistence type="predicted"/>
<feature type="signal peptide" evidence="1">
    <location>
        <begin position="1"/>
        <end position="24"/>
    </location>
</feature>
<keyword evidence="1" id="KW-0732">Signal</keyword>
<evidence type="ECO:0000313" key="3">
    <source>
        <dbReference type="EMBL" id="WKK85881.2"/>
    </source>
</evidence>
<accession>A0AA49GIM7</accession>
<accession>A0AA49GFS8</accession>
<feature type="chain" id="PRO_5044704617" evidence="1">
    <location>
        <begin position="25"/>
        <end position="92"/>
    </location>
</feature>
<evidence type="ECO:0000256" key="1">
    <source>
        <dbReference type="SAM" id="SignalP"/>
    </source>
</evidence>
<dbReference type="EMBL" id="CP129968">
    <property type="protein sequence ID" value="WKK79106.2"/>
    <property type="molecule type" value="Genomic_DNA"/>
</dbReference>
<evidence type="ECO:0000313" key="2">
    <source>
        <dbReference type="EMBL" id="WKK79106.2"/>
    </source>
</evidence>
<dbReference type="AlphaFoldDB" id="A0AA49GIM7"/>
<dbReference type="Proteomes" id="UP001232019">
    <property type="component" value="Chromosome"/>
</dbReference>
<dbReference type="Proteomes" id="UP001244443">
    <property type="component" value="Chromosome"/>
</dbReference>
<name>A0AA49GIM7_9BACT</name>
<protein>
    <submittedName>
        <fullName evidence="3">Uncharacterized protein</fullName>
    </submittedName>
</protein>
<reference evidence="3 4" key="1">
    <citation type="submission" date="2023-08" db="EMBL/GenBank/DDBJ databases">
        <title>Comparative genomics and taxonomic characterization of three novel marine species of genus Marivirga.</title>
        <authorList>
            <person name="Muhammad N."/>
            <person name="Kim S.-G."/>
        </authorList>
    </citation>
    <scope>NUCLEOTIDE SEQUENCE [LARGE SCALE GENOMIC DNA]</scope>
    <source>
        <strain evidence="3 4">ABR2-2</strain>
        <strain evidence="2">BKB1-2</strain>
    </source>
</reference>
<dbReference type="EMBL" id="CP129970">
    <property type="protein sequence ID" value="WKK85881.2"/>
    <property type="molecule type" value="Genomic_DNA"/>
</dbReference>
<gene>
    <name evidence="2" type="ORF">QYS47_16630</name>
    <name evidence="3" type="ORF">QYS48_02075</name>
</gene>
<dbReference type="KEGG" id="marp:QYS47_16630"/>
<dbReference type="RefSeq" id="WP_308355660.1">
    <property type="nucleotide sequence ID" value="NZ_CP129968.2"/>
</dbReference>
<keyword evidence="4" id="KW-1185">Reference proteome</keyword>
<organism evidence="3 4">
    <name type="scientific">Marivirga arenosa</name>
    <dbReference type="NCBI Taxonomy" id="3059076"/>
    <lineage>
        <taxon>Bacteria</taxon>
        <taxon>Pseudomonadati</taxon>
        <taxon>Bacteroidota</taxon>
        <taxon>Cytophagia</taxon>
        <taxon>Cytophagales</taxon>
        <taxon>Marivirgaceae</taxon>
        <taxon>Marivirga</taxon>
    </lineage>
</organism>
<evidence type="ECO:0000313" key="4">
    <source>
        <dbReference type="Proteomes" id="UP001244443"/>
    </source>
</evidence>
<sequence>MNKIKRNIFFLLAFSFMLSLPLSASSNINEEVETIHVVLEYQSKQQAYSKTIKNTIHRVLWAVDISIQNYEYLRIHSSENLIILYKQLIFYN</sequence>